<keyword evidence="3" id="KW-1185">Reference proteome</keyword>
<dbReference type="Proteomes" id="UP000294927">
    <property type="component" value="Unassembled WGS sequence"/>
</dbReference>
<sequence length="373" mass="40170">MTTVEFRPWPIAGDRTPTTYGEVIDAYFDGACRTLALPEDHIVPHARSLTSVLGAWAQAPIESLADYYSWVANNGAPLEFSAAFSAAGVQAFRVLLEVRRQDPTPRAVQAEGHAFTRRLATEFGVYLGRFLEIEDLFLGDRDPAGPFSVMHAVALSAVGEPPLFKMYLNPGVTGRSPAGVTEEALRRLGLADAWAAVVDHFGGADMNAPEHEVALVGLDLTSSADARVKVYLRHTGVGAERIDRAAAVAADHKDGVFAEIIEAIGGGVDATGWEKAPMTCLAFRSRRDVPSSATLYTPLDPNLANDEVSAARVMHLMRMAGVDPGVYETAVSAICGDRRDRLRRLSWVGYKHPADPVCTLYAGLNSPGREPVD</sequence>
<evidence type="ECO:0000256" key="1">
    <source>
        <dbReference type="ARBA" id="ARBA00022679"/>
    </source>
</evidence>
<keyword evidence="1 2" id="KW-0808">Transferase</keyword>
<dbReference type="Pfam" id="PF11991">
    <property type="entry name" value="Trp_DMAT"/>
    <property type="match status" value="1"/>
</dbReference>
<dbReference type="RefSeq" id="WP_166664174.1">
    <property type="nucleotide sequence ID" value="NZ_SOCP01000007.1"/>
</dbReference>
<dbReference type="GO" id="GO:0016765">
    <property type="term" value="F:transferase activity, transferring alkyl or aryl (other than methyl) groups"/>
    <property type="evidence" value="ECO:0007669"/>
    <property type="project" value="InterPro"/>
</dbReference>
<name>A0A4R7VJN0_9PSEU</name>
<protein>
    <submittedName>
        <fullName evidence="2">DMATS type aromatic prenyltransferase</fullName>
    </submittedName>
</protein>
<dbReference type="InterPro" id="IPR033964">
    <property type="entry name" value="ABBA"/>
</dbReference>
<dbReference type="SFLD" id="SFLDS00036">
    <property type="entry name" value="Aromatic_Prenyltransferase"/>
    <property type="match status" value="1"/>
</dbReference>
<proteinExistence type="predicted"/>
<evidence type="ECO:0000313" key="3">
    <source>
        <dbReference type="Proteomes" id="UP000294927"/>
    </source>
</evidence>
<dbReference type="AlphaFoldDB" id="A0A4R7VJN0"/>
<organism evidence="2 3">
    <name type="scientific">Actinophytocola oryzae</name>
    <dbReference type="NCBI Taxonomy" id="502181"/>
    <lineage>
        <taxon>Bacteria</taxon>
        <taxon>Bacillati</taxon>
        <taxon>Actinomycetota</taxon>
        <taxon>Actinomycetes</taxon>
        <taxon>Pseudonocardiales</taxon>
        <taxon>Pseudonocardiaceae</taxon>
    </lineage>
</organism>
<evidence type="ECO:0000313" key="2">
    <source>
        <dbReference type="EMBL" id="TDV49663.1"/>
    </source>
</evidence>
<dbReference type="EMBL" id="SOCP01000007">
    <property type="protein sequence ID" value="TDV49663.1"/>
    <property type="molecule type" value="Genomic_DNA"/>
</dbReference>
<dbReference type="GO" id="GO:0009820">
    <property type="term" value="P:alkaloid metabolic process"/>
    <property type="evidence" value="ECO:0007669"/>
    <property type="project" value="InterPro"/>
</dbReference>
<comment type="caution">
    <text evidence="2">The sequence shown here is derived from an EMBL/GenBank/DDBJ whole genome shotgun (WGS) entry which is preliminary data.</text>
</comment>
<accession>A0A4R7VJN0</accession>
<dbReference type="InterPro" id="IPR017795">
    <property type="entry name" value="ABBA_NscD-like"/>
</dbReference>
<gene>
    <name evidence="2" type="ORF">CLV71_1072</name>
</gene>
<reference evidence="2 3" key="1">
    <citation type="submission" date="2019-03" db="EMBL/GenBank/DDBJ databases">
        <title>Genomic Encyclopedia of Archaeal and Bacterial Type Strains, Phase II (KMG-II): from individual species to whole genera.</title>
        <authorList>
            <person name="Goeker M."/>
        </authorList>
    </citation>
    <scope>NUCLEOTIDE SEQUENCE [LARGE SCALE GENOMIC DNA]</scope>
    <source>
        <strain evidence="2 3">DSM 45499</strain>
    </source>
</reference>